<dbReference type="AlphaFoldDB" id="A0A4P9XJV5"/>
<protein>
    <submittedName>
        <fullName evidence="2">Uncharacterized protein</fullName>
    </submittedName>
</protein>
<accession>A0A4P9XJV5</accession>
<dbReference type="Proteomes" id="UP000271241">
    <property type="component" value="Unassembled WGS sequence"/>
</dbReference>
<name>A0A4P9XJV5_9FUNG</name>
<dbReference type="EMBL" id="KZ992974">
    <property type="protein sequence ID" value="RKP06016.1"/>
    <property type="molecule type" value="Genomic_DNA"/>
</dbReference>
<feature type="compositionally biased region" description="Low complexity" evidence="1">
    <location>
        <begin position="118"/>
        <end position="128"/>
    </location>
</feature>
<feature type="region of interest" description="Disordered" evidence="1">
    <location>
        <begin position="1"/>
        <end position="38"/>
    </location>
</feature>
<feature type="compositionally biased region" description="Pro residues" evidence="1">
    <location>
        <begin position="129"/>
        <end position="138"/>
    </location>
</feature>
<reference evidence="3" key="1">
    <citation type="journal article" date="2018" name="Nat. Microbiol.">
        <title>Leveraging single-cell genomics to expand the fungal tree of life.</title>
        <authorList>
            <person name="Ahrendt S.R."/>
            <person name="Quandt C.A."/>
            <person name="Ciobanu D."/>
            <person name="Clum A."/>
            <person name="Salamov A."/>
            <person name="Andreopoulos B."/>
            <person name="Cheng J.F."/>
            <person name="Woyke T."/>
            <person name="Pelin A."/>
            <person name="Henrissat B."/>
            <person name="Reynolds N.K."/>
            <person name="Benny G.L."/>
            <person name="Smith M.E."/>
            <person name="James T.Y."/>
            <person name="Grigoriev I.V."/>
        </authorList>
    </citation>
    <scope>NUCLEOTIDE SEQUENCE [LARGE SCALE GENOMIC DNA]</scope>
    <source>
        <strain evidence="3">RSA 1356</strain>
    </source>
</reference>
<gene>
    <name evidence="2" type="ORF">THASP1DRAFT_25585</name>
</gene>
<feature type="compositionally biased region" description="Polar residues" evidence="1">
    <location>
        <begin position="145"/>
        <end position="158"/>
    </location>
</feature>
<sequence length="532" mass="56844">MAEAKAQGAQSTQPPPRNDSIFKAPSMPPRRRVATPVVSSKELGAARLVQAKLLGLARHFTIKKPALRLPGAEKKKPSVLQRTFSFSLPKEADSPTAEPINCKPRALSFVSTPPPVSTPTKSAVAKPRLSPPAPPAPRTPLSMLSMPSKNLPSVSRLTQCAPKTPLQTRRASEKRPGSEPRLPSSATLTPWLMRATTKKRPSSESRHPAPSTPLAPRTPLGKSASPKPRLPSSVPLTPSQALPSPKKRSFSEPRPAPVAYPVASNRSLSAPRLSSSAPLPSPVARVSLKKCSLPLPRLASSAALPPPPIFRFAKSSKATEPVAAAPEARPSPMDRFIKRKEACTPKRALYQSPSPGFTSPLALSGANALLSSPDSQLLSANLSLGARSPCNEMRRTRQQKRTRVSVNPDRMCAKRRCLVRNGSDPAPGGDRQRSLLDFVAPCTPPTICSTTSLDSAGIFNTDADTSFNGEDAERLSLVKGPKEQIVRADSRSVLSPMSNKILAAVGMRRLGNNVAMECLKSTLADHHGCDIR</sequence>
<proteinExistence type="predicted"/>
<evidence type="ECO:0000313" key="3">
    <source>
        <dbReference type="Proteomes" id="UP000271241"/>
    </source>
</evidence>
<feature type="region of interest" description="Disordered" evidence="1">
    <location>
        <begin position="106"/>
        <end position="258"/>
    </location>
</feature>
<evidence type="ECO:0000256" key="1">
    <source>
        <dbReference type="SAM" id="MobiDB-lite"/>
    </source>
</evidence>
<evidence type="ECO:0000313" key="2">
    <source>
        <dbReference type="EMBL" id="RKP06016.1"/>
    </source>
</evidence>
<keyword evidence="3" id="KW-1185">Reference proteome</keyword>
<organism evidence="2 3">
    <name type="scientific">Thamnocephalis sphaerospora</name>
    <dbReference type="NCBI Taxonomy" id="78915"/>
    <lineage>
        <taxon>Eukaryota</taxon>
        <taxon>Fungi</taxon>
        <taxon>Fungi incertae sedis</taxon>
        <taxon>Zoopagomycota</taxon>
        <taxon>Zoopagomycotina</taxon>
        <taxon>Zoopagomycetes</taxon>
        <taxon>Zoopagales</taxon>
        <taxon>Sigmoideomycetaceae</taxon>
        <taxon>Thamnocephalis</taxon>
    </lineage>
</organism>